<sequence>MNAVRSGPGLIALLALALAVPALGQSATRATPGFVRVAIETSAGRIVVALDQRHAPATTANFLAYVDDGRLDGTSFYRASRRKGAPKFGFVQGGIGMDARRRLPPLVLEPTDKTGLRHLDAVISMAHGADEDSANGNFSIMVGANPSLDAKRGYRGYAAFGKVVAGMDVVKRILALPTGGGRGAMRGQMILKPVRLIRAVRLDGTPKPTGRPKPWTLFNPR</sequence>
<protein>
    <recommendedName>
        <fullName evidence="1">peptidylprolyl isomerase</fullName>
        <ecNumber evidence="1">5.2.1.8</ecNumber>
    </recommendedName>
</protein>
<proteinExistence type="predicted"/>
<dbReference type="Gene3D" id="2.40.100.10">
    <property type="entry name" value="Cyclophilin-like"/>
    <property type="match status" value="1"/>
</dbReference>
<comment type="caution">
    <text evidence="6">The sequence shown here is derived from an EMBL/GenBank/DDBJ whole genome shotgun (WGS) entry which is preliminary data.</text>
</comment>
<dbReference type="InterPro" id="IPR044665">
    <property type="entry name" value="E_coli_cyclophilin_A-like"/>
</dbReference>
<feature type="domain" description="PPIase cyclophilin-type" evidence="5">
    <location>
        <begin position="33"/>
        <end position="201"/>
    </location>
</feature>
<evidence type="ECO:0000256" key="3">
    <source>
        <dbReference type="ARBA" id="ARBA00023235"/>
    </source>
</evidence>
<feature type="signal peptide" evidence="4">
    <location>
        <begin position="1"/>
        <end position="24"/>
    </location>
</feature>
<organism evidence="6 7">
    <name type="scientific">Hephaestia caeni</name>
    <dbReference type="NCBI Taxonomy" id="645617"/>
    <lineage>
        <taxon>Bacteria</taxon>
        <taxon>Pseudomonadati</taxon>
        <taxon>Pseudomonadota</taxon>
        <taxon>Alphaproteobacteria</taxon>
        <taxon>Sphingomonadales</taxon>
        <taxon>Sphingomonadaceae</taxon>
        <taxon>Hephaestia</taxon>
    </lineage>
</organism>
<evidence type="ECO:0000256" key="2">
    <source>
        <dbReference type="ARBA" id="ARBA00023110"/>
    </source>
</evidence>
<dbReference type="SUPFAM" id="SSF50891">
    <property type="entry name" value="Cyclophilin-like"/>
    <property type="match status" value="1"/>
</dbReference>
<accession>A0A397NDF5</accession>
<dbReference type="AlphaFoldDB" id="A0A397NDF5"/>
<keyword evidence="4" id="KW-0732">Signal</keyword>
<keyword evidence="3 6" id="KW-0413">Isomerase</keyword>
<dbReference type="EC" id="5.2.1.8" evidence="1"/>
<gene>
    <name evidence="6" type="ORF">DFR49_4282</name>
</gene>
<dbReference type="EMBL" id="QXDC01000006">
    <property type="protein sequence ID" value="RIA35502.1"/>
    <property type="molecule type" value="Genomic_DNA"/>
</dbReference>
<evidence type="ECO:0000256" key="1">
    <source>
        <dbReference type="ARBA" id="ARBA00013194"/>
    </source>
</evidence>
<dbReference type="Pfam" id="PF00160">
    <property type="entry name" value="Pro_isomerase"/>
    <property type="match status" value="1"/>
</dbReference>
<name>A0A397NDF5_9SPHN</name>
<evidence type="ECO:0000313" key="6">
    <source>
        <dbReference type="EMBL" id="RIA35502.1"/>
    </source>
</evidence>
<evidence type="ECO:0000313" key="7">
    <source>
        <dbReference type="Proteomes" id="UP000266568"/>
    </source>
</evidence>
<keyword evidence="2" id="KW-0697">Rotamase</keyword>
<evidence type="ECO:0000259" key="5">
    <source>
        <dbReference type="PROSITE" id="PS50072"/>
    </source>
</evidence>
<dbReference type="InterPro" id="IPR029000">
    <property type="entry name" value="Cyclophilin-like_dom_sf"/>
</dbReference>
<dbReference type="PROSITE" id="PS50072">
    <property type="entry name" value="CSA_PPIASE_2"/>
    <property type="match status" value="1"/>
</dbReference>
<dbReference type="Proteomes" id="UP000266568">
    <property type="component" value="Unassembled WGS sequence"/>
</dbReference>
<dbReference type="PANTHER" id="PTHR43246">
    <property type="entry name" value="PEPTIDYL-PROLYL CIS-TRANS ISOMERASE CYP38, CHLOROPLASTIC"/>
    <property type="match status" value="1"/>
</dbReference>
<dbReference type="GO" id="GO:0003755">
    <property type="term" value="F:peptidyl-prolyl cis-trans isomerase activity"/>
    <property type="evidence" value="ECO:0007669"/>
    <property type="project" value="UniProtKB-KW"/>
</dbReference>
<feature type="chain" id="PRO_5017208728" description="peptidylprolyl isomerase" evidence="4">
    <location>
        <begin position="25"/>
        <end position="221"/>
    </location>
</feature>
<reference evidence="6 7" key="1">
    <citation type="submission" date="2018-08" db="EMBL/GenBank/DDBJ databases">
        <title>Genomic Encyclopedia of Type Strains, Phase IV (KMG-IV): sequencing the most valuable type-strain genomes for metagenomic binning, comparative biology and taxonomic classification.</title>
        <authorList>
            <person name="Goeker M."/>
        </authorList>
    </citation>
    <scope>NUCLEOTIDE SEQUENCE [LARGE SCALE GENOMIC DNA]</scope>
    <source>
        <strain evidence="6 7">DSM 25527</strain>
    </source>
</reference>
<dbReference type="InterPro" id="IPR002130">
    <property type="entry name" value="Cyclophilin-type_PPIase_dom"/>
</dbReference>
<evidence type="ECO:0000256" key="4">
    <source>
        <dbReference type="SAM" id="SignalP"/>
    </source>
</evidence>
<keyword evidence="7" id="KW-1185">Reference proteome</keyword>